<organism evidence="1 2">
    <name type="scientific">Pleurodeles waltl</name>
    <name type="common">Iberian ribbed newt</name>
    <dbReference type="NCBI Taxonomy" id="8319"/>
    <lineage>
        <taxon>Eukaryota</taxon>
        <taxon>Metazoa</taxon>
        <taxon>Chordata</taxon>
        <taxon>Craniata</taxon>
        <taxon>Vertebrata</taxon>
        <taxon>Euteleostomi</taxon>
        <taxon>Amphibia</taxon>
        <taxon>Batrachia</taxon>
        <taxon>Caudata</taxon>
        <taxon>Salamandroidea</taxon>
        <taxon>Salamandridae</taxon>
        <taxon>Pleurodelinae</taxon>
        <taxon>Pleurodeles</taxon>
    </lineage>
</organism>
<dbReference type="Proteomes" id="UP001066276">
    <property type="component" value="Chromosome 6"/>
</dbReference>
<comment type="caution">
    <text evidence="1">The sequence shown here is derived from an EMBL/GenBank/DDBJ whole genome shotgun (WGS) entry which is preliminary data.</text>
</comment>
<evidence type="ECO:0000313" key="1">
    <source>
        <dbReference type="EMBL" id="KAJ1139932.1"/>
    </source>
</evidence>
<gene>
    <name evidence="1" type="ORF">NDU88_006294</name>
</gene>
<dbReference type="EMBL" id="JANPWB010000010">
    <property type="protein sequence ID" value="KAJ1139932.1"/>
    <property type="molecule type" value="Genomic_DNA"/>
</dbReference>
<keyword evidence="2" id="KW-1185">Reference proteome</keyword>
<feature type="non-terminal residue" evidence="1">
    <location>
        <position position="51"/>
    </location>
</feature>
<dbReference type="AlphaFoldDB" id="A0AAV7QH70"/>
<name>A0AAV7QH70_PLEWA</name>
<accession>A0AAV7QH70</accession>
<feature type="non-terminal residue" evidence="1">
    <location>
        <position position="1"/>
    </location>
</feature>
<reference evidence="1" key="1">
    <citation type="journal article" date="2022" name="bioRxiv">
        <title>Sequencing and chromosome-scale assembly of the giantPleurodeles waltlgenome.</title>
        <authorList>
            <person name="Brown T."/>
            <person name="Elewa A."/>
            <person name="Iarovenko S."/>
            <person name="Subramanian E."/>
            <person name="Araus A.J."/>
            <person name="Petzold A."/>
            <person name="Susuki M."/>
            <person name="Suzuki K.-i.T."/>
            <person name="Hayashi T."/>
            <person name="Toyoda A."/>
            <person name="Oliveira C."/>
            <person name="Osipova E."/>
            <person name="Leigh N.D."/>
            <person name="Simon A."/>
            <person name="Yun M.H."/>
        </authorList>
    </citation>
    <scope>NUCLEOTIDE SEQUENCE</scope>
    <source>
        <strain evidence="1">20211129_DDA</strain>
        <tissue evidence="1">Liver</tissue>
    </source>
</reference>
<proteinExistence type="predicted"/>
<protein>
    <submittedName>
        <fullName evidence="1">Uncharacterized protein</fullName>
    </submittedName>
</protein>
<sequence length="51" mass="5464">VKMYLGCIKNNPAQSSVHQKGLAMRRFHSRARPCVGSLFVGSGVSFLLSAG</sequence>
<evidence type="ECO:0000313" key="2">
    <source>
        <dbReference type="Proteomes" id="UP001066276"/>
    </source>
</evidence>